<evidence type="ECO:0000313" key="2">
    <source>
        <dbReference type="Proteomes" id="UP001275664"/>
    </source>
</evidence>
<organism evidence="1 2">
    <name type="scientific">Scandinavium lactucae</name>
    <dbReference type="NCBI Taxonomy" id="3095028"/>
    <lineage>
        <taxon>Bacteria</taxon>
        <taxon>Pseudomonadati</taxon>
        <taxon>Pseudomonadota</taxon>
        <taxon>Gammaproteobacteria</taxon>
        <taxon>Enterobacterales</taxon>
        <taxon>Enterobacteriaceae</taxon>
        <taxon>Scandinavium</taxon>
    </lineage>
</organism>
<sequence length="92" mass="10692">MIMSFRHKGLRNLFFYNDTTGVMPQHAKRLRNRLTVLDIASKATELNLPGYRLHALSGDREGVWAITVSGNWRLTFEFINGNAHLLNYEDYH</sequence>
<dbReference type="InterPro" id="IPR007711">
    <property type="entry name" value="HigB-1"/>
</dbReference>
<evidence type="ECO:0000313" key="1">
    <source>
        <dbReference type="EMBL" id="MDX6042285.1"/>
    </source>
</evidence>
<reference evidence="1 2" key="1">
    <citation type="submission" date="2023-11" db="EMBL/GenBank/DDBJ databases">
        <title>Scandinavium wanjuensis sp. nov., isolated from lettuce South Korea.</title>
        <authorList>
            <person name="Park J."/>
            <person name="Park S."/>
            <person name="Oh K.K."/>
            <person name="Cho G.S."/>
            <person name="Franz C.M.A.P."/>
        </authorList>
    </citation>
    <scope>NUCLEOTIDE SEQUENCE [LARGE SCALE GENOMIC DNA]</scope>
    <source>
        <strain evidence="1 2">V105_6</strain>
    </source>
</reference>
<dbReference type="SUPFAM" id="SSF143011">
    <property type="entry name" value="RelE-like"/>
    <property type="match status" value="1"/>
</dbReference>
<dbReference type="Pfam" id="PF05015">
    <property type="entry name" value="HigB-like_toxin"/>
    <property type="match status" value="1"/>
</dbReference>
<dbReference type="InterPro" id="IPR035093">
    <property type="entry name" value="RelE/ParE_toxin_dom_sf"/>
</dbReference>
<dbReference type="PANTHER" id="PTHR40266:SF2">
    <property type="entry name" value="TOXIN HIGB-1"/>
    <property type="match status" value="1"/>
</dbReference>
<dbReference type="PANTHER" id="PTHR40266">
    <property type="entry name" value="TOXIN HIGB-1"/>
    <property type="match status" value="1"/>
</dbReference>
<keyword evidence="2" id="KW-1185">Reference proteome</keyword>
<accession>A0ABU4QYG5</accession>
<dbReference type="Proteomes" id="UP001275664">
    <property type="component" value="Unassembled WGS sequence"/>
</dbReference>
<proteinExistence type="predicted"/>
<dbReference type="Gene3D" id="3.30.2310.20">
    <property type="entry name" value="RelE-like"/>
    <property type="match status" value="1"/>
</dbReference>
<dbReference type="RefSeq" id="WP_319786796.1">
    <property type="nucleotide sequence ID" value="NZ_JAWXRD010000040.1"/>
</dbReference>
<comment type="caution">
    <text evidence="1">The sequence shown here is derived from an EMBL/GenBank/DDBJ whole genome shotgun (WGS) entry which is preliminary data.</text>
</comment>
<protein>
    <submittedName>
        <fullName evidence="1">Type II toxin-antitoxin system RelE/ParE family toxin</fullName>
    </submittedName>
</protein>
<dbReference type="EMBL" id="JAWXRD010000040">
    <property type="protein sequence ID" value="MDX6042285.1"/>
    <property type="molecule type" value="Genomic_DNA"/>
</dbReference>
<name>A0ABU4QYG5_9ENTR</name>
<gene>
    <name evidence="1" type="ORF">SIK69_19020</name>
</gene>